<dbReference type="PRINTS" id="PR00719">
    <property type="entry name" value="LMWPTPASE"/>
</dbReference>
<protein>
    <recommendedName>
        <fullName evidence="2">protein-tyrosine-phosphatase</fullName>
        <ecNumber evidence="2">3.1.3.48</ecNumber>
    </recommendedName>
</protein>
<evidence type="ECO:0000313" key="6">
    <source>
        <dbReference type="EMBL" id="UTW13547.1"/>
    </source>
</evidence>
<evidence type="ECO:0000256" key="4">
    <source>
        <dbReference type="ARBA" id="ARBA00022912"/>
    </source>
</evidence>
<dbReference type="InterPro" id="IPR036196">
    <property type="entry name" value="Ptyr_pPase_sf"/>
</dbReference>
<evidence type="ECO:0000259" key="5">
    <source>
        <dbReference type="SMART" id="SM00226"/>
    </source>
</evidence>
<proteinExistence type="inferred from homology"/>
<dbReference type="SMART" id="SM00226">
    <property type="entry name" value="LMWPc"/>
    <property type="match status" value="1"/>
</dbReference>
<dbReference type="SUPFAM" id="SSF52788">
    <property type="entry name" value="Phosphotyrosine protein phosphatases I"/>
    <property type="match status" value="1"/>
</dbReference>
<dbReference type="Pfam" id="PF01451">
    <property type="entry name" value="LMWPc"/>
    <property type="match status" value="1"/>
</dbReference>
<comment type="similarity">
    <text evidence="1">Belongs to the low molecular weight phosphotyrosine protein phosphatase family.</text>
</comment>
<organism evidence="6 7">
    <name type="scientific">Marinobacterium rhizophilum</name>
    <dbReference type="NCBI Taxonomy" id="420402"/>
    <lineage>
        <taxon>Bacteria</taxon>
        <taxon>Pseudomonadati</taxon>
        <taxon>Pseudomonadota</taxon>
        <taxon>Gammaproteobacteria</taxon>
        <taxon>Oceanospirillales</taxon>
        <taxon>Oceanospirillaceae</taxon>
        <taxon>Marinobacterium</taxon>
    </lineage>
</organism>
<gene>
    <name evidence="6" type="ORF">KDW95_07865</name>
</gene>
<dbReference type="PANTHER" id="PTHR11717:SF7">
    <property type="entry name" value="LOW MOLECULAR WEIGHT PHOSPHOTYROSINE PROTEIN PHOSPHATASE"/>
    <property type="match status" value="1"/>
</dbReference>
<dbReference type="PANTHER" id="PTHR11717">
    <property type="entry name" value="LOW MOLECULAR WEIGHT PROTEIN TYROSINE PHOSPHATASE"/>
    <property type="match status" value="1"/>
</dbReference>
<evidence type="ECO:0000256" key="1">
    <source>
        <dbReference type="ARBA" id="ARBA00011063"/>
    </source>
</evidence>
<dbReference type="InterPro" id="IPR050438">
    <property type="entry name" value="LMW_PTPase"/>
</dbReference>
<keyword evidence="4" id="KW-0904">Protein phosphatase</keyword>
<evidence type="ECO:0000313" key="7">
    <source>
        <dbReference type="Proteomes" id="UP001058461"/>
    </source>
</evidence>
<name>A0ABY5HQQ0_9GAMM</name>
<keyword evidence="7" id="KW-1185">Reference proteome</keyword>
<dbReference type="Gene3D" id="3.40.50.2300">
    <property type="match status" value="1"/>
</dbReference>
<dbReference type="EMBL" id="CP073347">
    <property type="protein sequence ID" value="UTW13547.1"/>
    <property type="molecule type" value="Genomic_DNA"/>
</dbReference>
<dbReference type="EC" id="3.1.3.48" evidence="2"/>
<feature type="domain" description="Phosphotyrosine protein phosphatase I" evidence="5">
    <location>
        <begin position="7"/>
        <end position="155"/>
    </location>
</feature>
<dbReference type="Proteomes" id="UP001058461">
    <property type="component" value="Chromosome"/>
</dbReference>
<evidence type="ECO:0000256" key="3">
    <source>
        <dbReference type="ARBA" id="ARBA00022801"/>
    </source>
</evidence>
<dbReference type="CDD" id="cd16343">
    <property type="entry name" value="LMWPTP"/>
    <property type="match status" value="1"/>
</dbReference>
<keyword evidence="3" id="KW-0378">Hydrolase</keyword>
<dbReference type="InterPro" id="IPR017867">
    <property type="entry name" value="Tyr_phospatase_low_mol_wt"/>
</dbReference>
<evidence type="ECO:0000256" key="2">
    <source>
        <dbReference type="ARBA" id="ARBA00013064"/>
    </source>
</evidence>
<accession>A0ABY5HQQ0</accession>
<dbReference type="InterPro" id="IPR023485">
    <property type="entry name" value="Ptyr_pPase"/>
</dbReference>
<dbReference type="RefSeq" id="WP_255855738.1">
    <property type="nucleotide sequence ID" value="NZ_CP073347.1"/>
</dbReference>
<sequence>MSRNESVRVLLVCLGNICRSPTAHGVLEHRLQAAGLHWVTVDSAGTAAYHQGKGPDARATAAAARRGVALAHLRARQVVAADFNTFDLILAMDAQNLADLREMAPLDARASVRLFLDFAQDLAVDEVPDPYYGGAYGFEQVLDLVEAAADGLVERLRSGDWR</sequence>
<reference evidence="6" key="1">
    <citation type="submission" date="2021-04" db="EMBL/GenBank/DDBJ databases">
        <title>Oceanospirillales bacteria with DddD are important DMSP degraders in coastal seawater.</title>
        <authorList>
            <person name="Liu J."/>
        </authorList>
    </citation>
    <scope>NUCLEOTIDE SEQUENCE</scope>
    <source>
        <strain evidence="6">D13-1</strain>
    </source>
</reference>